<dbReference type="InParanoid" id="A0A0Q2S8S6"/>
<dbReference type="Gene3D" id="3.90.1210.10">
    <property type="entry name" value="Antifreeze-like/N-acetylneuraminic acid synthase C-terminal domain"/>
    <property type="match status" value="1"/>
</dbReference>
<evidence type="ECO:0000259" key="1">
    <source>
        <dbReference type="PROSITE" id="PS50844"/>
    </source>
</evidence>
<comment type="caution">
    <text evidence="2">The sequence shown here is derived from an EMBL/GenBank/DDBJ whole genome shotgun (WGS) entry which is preliminary data.</text>
</comment>
<dbReference type="InterPro" id="IPR006190">
    <property type="entry name" value="SAF_AFP_Neu5Ac"/>
</dbReference>
<dbReference type="InterPro" id="IPR013785">
    <property type="entry name" value="Aldolase_TIM"/>
</dbReference>
<proteinExistence type="predicted"/>
<dbReference type="CDD" id="cd11615">
    <property type="entry name" value="SAF_NeuB_like"/>
    <property type="match status" value="1"/>
</dbReference>
<dbReference type="GO" id="GO:0047444">
    <property type="term" value="F:N-acylneuraminate-9-phosphate synthase activity"/>
    <property type="evidence" value="ECO:0007669"/>
    <property type="project" value="TreeGrafter"/>
</dbReference>
<dbReference type="InterPro" id="IPR013974">
    <property type="entry name" value="SAF"/>
</dbReference>
<dbReference type="SUPFAM" id="SSF51569">
    <property type="entry name" value="Aldolase"/>
    <property type="match status" value="1"/>
</dbReference>
<feature type="domain" description="AFP-like" evidence="1">
    <location>
        <begin position="278"/>
        <end position="336"/>
    </location>
</feature>
<dbReference type="AlphaFoldDB" id="A0A0Q2S8S6"/>
<dbReference type="PANTHER" id="PTHR42966:SF1">
    <property type="entry name" value="SIALIC ACID SYNTHASE"/>
    <property type="match status" value="1"/>
</dbReference>
<dbReference type="InterPro" id="IPR020007">
    <property type="entry name" value="NeuB/NeuA"/>
</dbReference>
<dbReference type="InterPro" id="IPR051690">
    <property type="entry name" value="PseI-like"/>
</dbReference>
<gene>
    <name evidence="2" type="ORF">AMR76_21825</name>
</gene>
<dbReference type="GO" id="GO:0016051">
    <property type="term" value="P:carbohydrate biosynthetic process"/>
    <property type="evidence" value="ECO:0007669"/>
    <property type="project" value="InterPro"/>
</dbReference>
<dbReference type="NCBIfam" id="TIGR03569">
    <property type="entry name" value="NeuB_NnaB"/>
    <property type="match status" value="1"/>
</dbReference>
<dbReference type="Pfam" id="PF03102">
    <property type="entry name" value="NeuB"/>
    <property type="match status" value="1"/>
</dbReference>
<dbReference type="EMBL" id="LKHS01000033">
    <property type="protein sequence ID" value="KQH83651.1"/>
    <property type="molecule type" value="Genomic_DNA"/>
</dbReference>
<dbReference type="InterPro" id="IPR013132">
    <property type="entry name" value="PseI/NeuA/B-like_N"/>
</dbReference>
<dbReference type="SUPFAM" id="SSF51269">
    <property type="entry name" value="AFP III-like domain"/>
    <property type="match status" value="1"/>
</dbReference>
<keyword evidence="3" id="KW-1185">Reference proteome</keyword>
<organism evidence="2 3">
    <name type="scientific">Vibrio furnissii</name>
    <dbReference type="NCBI Taxonomy" id="29494"/>
    <lineage>
        <taxon>Bacteria</taxon>
        <taxon>Pseudomonadati</taxon>
        <taxon>Pseudomonadota</taxon>
        <taxon>Gammaproteobacteria</taxon>
        <taxon>Vibrionales</taxon>
        <taxon>Vibrionaceae</taxon>
        <taxon>Vibrio</taxon>
    </lineage>
</organism>
<evidence type="ECO:0000313" key="3">
    <source>
        <dbReference type="Proteomes" id="UP000051221"/>
    </source>
</evidence>
<dbReference type="Gene3D" id="3.20.20.70">
    <property type="entry name" value="Aldolase class I"/>
    <property type="match status" value="1"/>
</dbReference>
<dbReference type="PROSITE" id="PS50844">
    <property type="entry name" value="AFP_LIKE"/>
    <property type="match status" value="1"/>
</dbReference>
<dbReference type="RefSeq" id="WP_055467215.1">
    <property type="nucleotide sequence ID" value="NZ_LKHS01000033.1"/>
</dbReference>
<dbReference type="InterPro" id="IPR057736">
    <property type="entry name" value="SAF_PseI/NeuA/NeuB"/>
</dbReference>
<name>A0A0Q2S8S6_VIBFU</name>
<accession>A0A0Q2S8S6</accession>
<evidence type="ECO:0000313" key="2">
    <source>
        <dbReference type="EMBL" id="KQH83651.1"/>
    </source>
</evidence>
<sequence length="336" mass="37005">MSCYIIAEIGVNHSGSVTLAKKMIDAAKISGADAVKFQTFTAEKLVSDNTPKVKYQESTTDNSESHYEMIKSLEFSYEDHIPVIEYCKELGIDFISTPYDIESARFLALNGVEIFKTASADIVDLSLQTFIANNAKHAIVSTGMATLGEIEEVVNIYRKYNCKLTLLHCVSNYPCAVESLNLKAMQTLQSAFLCDVGYSDHAIGPLPAVASVALGAKIVEKHFTLDKMMAGPDHKASSDPQEFKELVDSIRSTELALGTPIKSIQSEEMQMREVSRKSLFLKKDVEAGVKLTADMFTLKRPGTGLYEKELKRVVGSKSSKKLKEGKMLKLGDFSID</sequence>
<reference evidence="2 3" key="1">
    <citation type="submission" date="2015-08" db="EMBL/GenBank/DDBJ databases">
        <title>Antibacterial properties of a collection of Vibrionaceae strains.</title>
        <authorList>
            <person name="Giubergia S."/>
        </authorList>
    </citation>
    <scope>NUCLEOTIDE SEQUENCE [LARGE SCALE GENOMIC DNA]</scope>
    <source>
        <strain evidence="2 3">S0821</strain>
    </source>
</reference>
<dbReference type="Proteomes" id="UP000051221">
    <property type="component" value="Unassembled WGS sequence"/>
</dbReference>
<protein>
    <recommendedName>
        <fullName evidence="1">AFP-like domain-containing protein</fullName>
    </recommendedName>
</protein>
<dbReference type="InterPro" id="IPR036732">
    <property type="entry name" value="AFP_Neu5c_C_sf"/>
</dbReference>
<dbReference type="PANTHER" id="PTHR42966">
    <property type="entry name" value="N-ACETYLNEURAMINATE SYNTHASE"/>
    <property type="match status" value="1"/>
</dbReference>
<dbReference type="Pfam" id="PF08666">
    <property type="entry name" value="SAF"/>
    <property type="match status" value="1"/>
</dbReference>